<protein>
    <submittedName>
        <fullName evidence="2">DEAD/DEAH box helicase</fullName>
    </submittedName>
</protein>
<evidence type="ECO:0000256" key="1">
    <source>
        <dbReference type="ARBA" id="ARBA00022801"/>
    </source>
</evidence>
<dbReference type="PROSITE" id="PS51194">
    <property type="entry name" value="HELICASE_CTER"/>
    <property type="match status" value="1"/>
</dbReference>
<keyword evidence="2" id="KW-0347">Helicase</keyword>
<dbReference type="Gene3D" id="3.40.50.10810">
    <property type="entry name" value="Tandem AAA-ATPase domain"/>
    <property type="match status" value="1"/>
</dbReference>
<dbReference type="InterPro" id="IPR000330">
    <property type="entry name" value="SNF2_N"/>
</dbReference>
<dbReference type="EMBL" id="QRYC01000020">
    <property type="protein sequence ID" value="RGU55163.1"/>
    <property type="molecule type" value="Genomic_DNA"/>
</dbReference>
<dbReference type="Pfam" id="PF00271">
    <property type="entry name" value="Helicase_C"/>
    <property type="match status" value="1"/>
</dbReference>
<comment type="caution">
    <text evidence="2">The sequence shown here is derived from an EMBL/GenBank/DDBJ whole genome shotgun (WGS) entry which is preliminary data.</text>
</comment>
<dbReference type="PANTHER" id="PTHR10799">
    <property type="entry name" value="SNF2/RAD54 HELICASE FAMILY"/>
    <property type="match status" value="1"/>
</dbReference>
<dbReference type="InterPro" id="IPR014001">
    <property type="entry name" value="Helicase_ATP-bd"/>
</dbReference>
<keyword evidence="2" id="KW-0547">Nucleotide-binding</keyword>
<dbReference type="Pfam" id="PF00176">
    <property type="entry name" value="SNF2-rel_dom"/>
    <property type="match status" value="1"/>
</dbReference>
<organism evidence="2 3">
    <name type="scientific">Odoribacter splanchnicus</name>
    <dbReference type="NCBI Taxonomy" id="28118"/>
    <lineage>
        <taxon>Bacteria</taxon>
        <taxon>Pseudomonadati</taxon>
        <taxon>Bacteroidota</taxon>
        <taxon>Bacteroidia</taxon>
        <taxon>Bacteroidales</taxon>
        <taxon>Odoribacteraceae</taxon>
        <taxon>Odoribacter</taxon>
    </lineage>
</organism>
<gene>
    <name evidence="2" type="ORF">DWW57_13205</name>
</gene>
<dbReference type="GO" id="GO:0004386">
    <property type="term" value="F:helicase activity"/>
    <property type="evidence" value="ECO:0007669"/>
    <property type="project" value="UniProtKB-KW"/>
</dbReference>
<reference evidence="2 3" key="1">
    <citation type="submission" date="2018-08" db="EMBL/GenBank/DDBJ databases">
        <title>A genome reference for cultivated species of the human gut microbiota.</title>
        <authorList>
            <person name="Zou Y."/>
            <person name="Xue W."/>
            <person name="Luo G."/>
        </authorList>
    </citation>
    <scope>NUCLEOTIDE SEQUENCE [LARGE SCALE GENOMIC DNA]</scope>
    <source>
        <strain evidence="2 3">AF16-14</strain>
    </source>
</reference>
<keyword evidence="1" id="KW-0378">Hydrolase</keyword>
<dbReference type="SMART" id="SM00487">
    <property type="entry name" value="DEXDc"/>
    <property type="match status" value="1"/>
</dbReference>
<keyword evidence="2" id="KW-0067">ATP-binding</keyword>
<dbReference type="RefSeq" id="WP_022160093.1">
    <property type="nucleotide sequence ID" value="NZ_CABJFF010000005.1"/>
</dbReference>
<sequence>MERIIFILSYEKRWDCWMVYANRAIDAGDFFQSIGRYIGDEDLEVWPVVRKITETIRKYDTPMLFKQFGRKKFKDERMFLQKVEEAYIREDIRPYIDKYVAQVLDELTEAGCPLFLKTSRLDNFYKNQRLMLKSVPLRALLKFERTGEFTRYILRLTDGEKTFYPSDYALKVLTRRPCRVVSGRQLFRFPEDFDGQRLQPFLQKREIMIPKANEGIYFRRFILKNVRHEEIEVQGFDVIVREVEKQAFLSLERDILGMPVLVMEYKYGNQYIPGWSSRKALVELYTEGDRYAFYKVSRDPEWEQLQARQLVALGIRNDTEGYFHLPEVTVMTWKTEKETEDRDKVSGEVIADAWQKTVTWVQTHGDELKAMGIGFTQKTLRRAYYIGAWQIDSSVSETMDWFELKAEVILADGRRIPLLRFRDHILTGKREFLLDDGTLFLIPEEWFATYTELLLFAQGKGTSLFFHRSQYVLLKNWAETTCHFSLPENLQEEVTLPFDFQVTLRPYQRFGYEWMYRLYRCGLGGCLADDMGLGKTLQAIALILKYRQEGVKKPVVNRWPDSGKQLSLFDAPEEVSRPDEGDRSLVYHTCLVVVPASLIHNWRNELRKFAPQLTVTIYAGTNRIDLRSYLQRSDVVLITYHTLRNDIDILSRLTFGIVVADEAQMLKNPGSQLHQAMMRIQGRCFWALSGTPIENSLTDLWAVMNWVNRGLLGSQRFFRDHFIRPILADVEGRMSEALRKLIAPYILRRTKEEVLADLPDLTAELVVCEPEEEQRKVYEEEQSRVRNYILSERENQGELRSDFMVLKALIRLRQIANHPRLVETGYEGNSGKFSEVFRMLGEVIASGHKVLVFSSFVKYLKMVAEETMVRGWKYAMLTGLTADREQTIRHFQADPECRIFLISLKAGGVGLNLTEADYVFILDPWWNVAAENQAVSRAHRIGQKRAVFVYRFITAGTLEEKILAIQERKQRLADSVITAATSIPLTDEELLEVL</sequence>
<dbReference type="GO" id="GO:0005524">
    <property type="term" value="F:ATP binding"/>
    <property type="evidence" value="ECO:0007669"/>
    <property type="project" value="InterPro"/>
</dbReference>
<accession>A0A1Y3XY91</accession>
<dbReference type="SUPFAM" id="SSF52540">
    <property type="entry name" value="P-loop containing nucleoside triphosphate hydrolases"/>
    <property type="match status" value="2"/>
</dbReference>
<evidence type="ECO:0000313" key="2">
    <source>
        <dbReference type="EMBL" id="RGU55163.1"/>
    </source>
</evidence>
<dbReference type="InterPro" id="IPR027417">
    <property type="entry name" value="P-loop_NTPase"/>
</dbReference>
<dbReference type="Proteomes" id="UP000284243">
    <property type="component" value="Unassembled WGS sequence"/>
</dbReference>
<dbReference type="AlphaFoldDB" id="A0A1Y3XY91"/>
<dbReference type="GO" id="GO:0016787">
    <property type="term" value="F:hydrolase activity"/>
    <property type="evidence" value="ECO:0007669"/>
    <property type="project" value="UniProtKB-KW"/>
</dbReference>
<dbReference type="PROSITE" id="PS51192">
    <property type="entry name" value="HELICASE_ATP_BIND_1"/>
    <property type="match status" value="1"/>
</dbReference>
<name>A0A1Y3XY91_9BACT</name>
<proteinExistence type="predicted"/>
<dbReference type="InterPro" id="IPR049730">
    <property type="entry name" value="SNF2/RAD54-like_C"/>
</dbReference>
<evidence type="ECO:0000313" key="3">
    <source>
        <dbReference type="Proteomes" id="UP000284243"/>
    </source>
</evidence>
<dbReference type="Gene3D" id="3.40.50.300">
    <property type="entry name" value="P-loop containing nucleotide triphosphate hydrolases"/>
    <property type="match status" value="1"/>
</dbReference>
<dbReference type="InterPro" id="IPR001650">
    <property type="entry name" value="Helicase_C-like"/>
</dbReference>
<dbReference type="SMART" id="SM00490">
    <property type="entry name" value="HELICc"/>
    <property type="match status" value="1"/>
</dbReference>
<dbReference type="CDD" id="cd18793">
    <property type="entry name" value="SF2_C_SNF"/>
    <property type="match status" value="1"/>
</dbReference>
<dbReference type="InterPro" id="IPR038718">
    <property type="entry name" value="SNF2-like_sf"/>
</dbReference>